<dbReference type="EMBL" id="JAAXPO010000007">
    <property type="protein sequence ID" value="NKZ18915.1"/>
    <property type="molecule type" value="Genomic_DNA"/>
</dbReference>
<sequence>MKINLVLAPEQAPATLLAMQAANPANFFYLGKESQLSGTNLLILDAPTLVAQFKRPMPFDSRVVTGELKGQIVHQMAFQSKGHNDELIGQLVAKNAILAQNANGKSEYMLWTFWPDHAALATFLASEIYQQMTQLMKNVYTTSYSHVTSADQLSLTHTMRDFDDKTWWG</sequence>
<evidence type="ECO:0000313" key="1">
    <source>
        <dbReference type="EMBL" id="NKZ18915.1"/>
    </source>
</evidence>
<dbReference type="RefSeq" id="WP_168677411.1">
    <property type="nucleotide sequence ID" value="NZ_BPKV01000008.1"/>
</dbReference>
<dbReference type="AlphaFoldDB" id="A0A846ZHH6"/>
<dbReference type="InterPro" id="IPR011008">
    <property type="entry name" value="Dimeric_a/b-barrel"/>
</dbReference>
<organism evidence="1 2">
    <name type="scientific">Leuconostoc holzapfelii</name>
    <dbReference type="NCBI Taxonomy" id="434464"/>
    <lineage>
        <taxon>Bacteria</taxon>
        <taxon>Bacillati</taxon>
        <taxon>Bacillota</taxon>
        <taxon>Bacilli</taxon>
        <taxon>Lactobacillales</taxon>
        <taxon>Lactobacillaceae</taxon>
        <taxon>Leuconostoc</taxon>
    </lineage>
</organism>
<proteinExistence type="predicted"/>
<evidence type="ECO:0000313" key="2">
    <source>
        <dbReference type="Proteomes" id="UP000590460"/>
    </source>
</evidence>
<dbReference type="Proteomes" id="UP000590460">
    <property type="component" value="Unassembled WGS sequence"/>
</dbReference>
<protein>
    <submittedName>
        <fullName evidence="1">Uncharacterized protein</fullName>
    </submittedName>
</protein>
<gene>
    <name evidence="1" type="ORF">HF966_06980</name>
</gene>
<accession>A0A846ZHH6</accession>
<reference evidence="1 2" key="1">
    <citation type="submission" date="2020-04" db="EMBL/GenBank/DDBJ databases">
        <title>MicrobeNet Type strains.</title>
        <authorList>
            <person name="Nicholson A.C."/>
        </authorList>
    </citation>
    <scope>NUCLEOTIDE SEQUENCE [LARGE SCALE GENOMIC DNA]</scope>
    <source>
        <strain evidence="1 2">CCUG 54536</strain>
    </source>
</reference>
<name>A0A846ZHH6_9LACO</name>
<comment type="caution">
    <text evidence="1">The sequence shown here is derived from an EMBL/GenBank/DDBJ whole genome shotgun (WGS) entry which is preliminary data.</text>
</comment>
<dbReference type="SUPFAM" id="SSF54909">
    <property type="entry name" value="Dimeric alpha+beta barrel"/>
    <property type="match status" value="1"/>
</dbReference>